<dbReference type="GO" id="GO:0031409">
    <property type="term" value="F:pigment binding"/>
    <property type="evidence" value="ECO:0007669"/>
    <property type="project" value="InterPro"/>
</dbReference>
<evidence type="ECO:0000259" key="9">
    <source>
        <dbReference type="Pfam" id="PF08212"/>
    </source>
</evidence>
<dbReference type="PANTHER" id="PTHR10612:SF62">
    <property type="entry name" value="LIPOCALIN_CYTOSOLIC FATTY-ACID BINDING DOMAIN-CONTAINING PROTEIN"/>
    <property type="match status" value="1"/>
</dbReference>
<keyword evidence="3" id="KW-0813">Transport</keyword>
<protein>
    <recommendedName>
        <fullName evidence="2">Apolipoprotein D</fullName>
    </recommendedName>
</protein>
<dbReference type="GO" id="GO:0005576">
    <property type="term" value="C:extracellular region"/>
    <property type="evidence" value="ECO:0007669"/>
    <property type="project" value="UniProtKB-SubCell"/>
</dbReference>
<evidence type="ECO:0000256" key="7">
    <source>
        <dbReference type="ARBA" id="ARBA00023157"/>
    </source>
</evidence>
<dbReference type="InterPro" id="IPR003057">
    <property type="entry name" value="Invtbrt_color"/>
</dbReference>
<evidence type="ECO:0000313" key="11">
    <source>
        <dbReference type="Proteomes" id="UP000069272"/>
    </source>
</evidence>
<dbReference type="Proteomes" id="UP000069272">
    <property type="component" value="Chromosome 2R"/>
</dbReference>
<evidence type="ECO:0000256" key="1">
    <source>
        <dbReference type="ARBA" id="ARBA00004613"/>
    </source>
</evidence>
<dbReference type="AlphaFoldDB" id="A0A182F9C3"/>
<dbReference type="FunFam" id="2.40.128.20:FF:000003">
    <property type="entry name" value="Apolipoprotein D"/>
    <property type="match status" value="2"/>
</dbReference>
<keyword evidence="6" id="KW-0446">Lipid-binding</keyword>
<dbReference type="GO" id="GO:0005737">
    <property type="term" value="C:cytoplasm"/>
    <property type="evidence" value="ECO:0007669"/>
    <property type="project" value="TreeGrafter"/>
</dbReference>
<feature type="domain" description="Lipocalin/cytosolic fatty-acid binding" evidence="9">
    <location>
        <begin position="209"/>
        <end position="336"/>
    </location>
</feature>
<evidence type="ECO:0000256" key="5">
    <source>
        <dbReference type="ARBA" id="ARBA00022729"/>
    </source>
</evidence>
<dbReference type="EnsemblMetazoa" id="AALB003098-RA">
    <property type="protein sequence ID" value="AALB003098-PA"/>
    <property type="gene ID" value="AALB003098"/>
</dbReference>
<evidence type="ECO:0000256" key="8">
    <source>
        <dbReference type="ARBA" id="ARBA00023180"/>
    </source>
</evidence>
<accession>A0A182F9C3</accession>
<dbReference type="GO" id="GO:0006629">
    <property type="term" value="P:lipid metabolic process"/>
    <property type="evidence" value="ECO:0007669"/>
    <property type="project" value="TreeGrafter"/>
</dbReference>
<dbReference type="CDD" id="cd19437">
    <property type="entry name" value="lipocalin_apoD-like"/>
    <property type="match status" value="1"/>
</dbReference>
<dbReference type="InterPro" id="IPR012674">
    <property type="entry name" value="Calycin"/>
</dbReference>
<evidence type="ECO:0000256" key="6">
    <source>
        <dbReference type="ARBA" id="ARBA00023121"/>
    </source>
</evidence>
<dbReference type="SUPFAM" id="SSF50814">
    <property type="entry name" value="Lipocalins"/>
    <property type="match status" value="2"/>
</dbReference>
<evidence type="ECO:0000313" key="10">
    <source>
        <dbReference type="EnsemblMetazoa" id="AALB003098-PA"/>
    </source>
</evidence>
<proteinExistence type="predicted"/>
<keyword evidence="11" id="KW-1185">Reference proteome</keyword>
<evidence type="ECO:0000256" key="3">
    <source>
        <dbReference type="ARBA" id="ARBA00022448"/>
    </source>
</evidence>
<sequence length="369" mass="41440">MKTIQLIATVVVLGLVQLASGQQVSPGICQDHPVHVNFDVARYLGLWYEIRRYEQAFQIGGECVTAEYSLNADGSVRVFNSMRPRDSPTGTRQSDTGRAVIAFPDESPLEAKLNVTFDASAVDVSANYWVLGTDYENYAVVWGCFGVGTTLRAESAWILSRTPQLSAASLAQVQPFVDQFLDEENLRTTIQDAQFACPEGVKVKQNFSLKDYAGRWYEIKRYEQFYENDLDCVVAEYQPREEGGITVTNGAFSLANNTRVVAQGVGIISYPEAKDGKLSVAFFGAKPDRSNYWVLDTDYTSYAVVWSCEPYYKDASKNVLGFWIFSRQPTFPTDETTVKRVEELVKLYGDESKFEVPNQSDERCPRSYV</sequence>
<dbReference type="PANTHER" id="PTHR10612">
    <property type="entry name" value="APOLIPOPROTEIN D"/>
    <property type="match status" value="1"/>
</dbReference>
<evidence type="ECO:0000256" key="2">
    <source>
        <dbReference type="ARBA" id="ARBA00019890"/>
    </source>
</evidence>
<dbReference type="VEuPathDB" id="VectorBase:AALB017384"/>
<dbReference type="STRING" id="7167.A0A182F9C3"/>
<evidence type="ECO:0000256" key="4">
    <source>
        <dbReference type="ARBA" id="ARBA00022525"/>
    </source>
</evidence>
<dbReference type="VEuPathDB" id="VectorBase:AALB017386"/>
<dbReference type="VEuPathDB" id="VectorBase:AALB20_037403"/>
<dbReference type="Gene3D" id="2.40.128.20">
    <property type="match status" value="2"/>
</dbReference>
<keyword evidence="5" id="KW-0732">Signal</keyword>
<dbReference type="VEuPathDB" id="VectorBase:AALB20_030005"/>
<feature type="domain" description="Lipocalin/cytosolic fatty-acid binding" evidence="9">
    <location>
        <begin position="38"/>
        <end position="173"/>
    </location>
</feature>
<keyword evidence="4" id="KW-0964">Secreted</keyword>
<reference evidence="10" key="2">
    <citation type="submission" date="2022-08" db="UniProtKB">
        <authorList>
            <consortium name="EnsemblMetazoa"/>
        </authorList>
    </citation>
    <scope>IDENTIFICATION</scope>
    <source>
        <strain evidence="10">STECLA/ALBI9_A</strain>
    </source>
</reference>
<dbReference type="Pfam" id="PF08212">
    <property type="entry name" value="Lipocalin_2"/>
    <property type="match status" value="2"/>
</dbReference>
<organism evidence="10 11">
    <name type="scientific">Anopheles albimanus</name>
    <name type="common">New world malaria mosquito</name>
    <dbReference type="NCBI Taxonomy" id="7167"/>
    <lineage>
        <taxon>Eukaryota</taxon>
        <taxon>Metazoa</taxon>
        <taxon>Ecdysozoa</taxon>
        <taxon>Arthropoda</taxon>
        <taxon>Hexapoda</taxon>
        <taxon>Insecta</taxon>
        <taxon>Pterygota</taxon>
        <taxon>Neoptera</taxon>
        <taxon>Endopterygota</taxon>
        <taxon>Diptera</taxon>
        <taxon>Nematocera</taxon>
        <taxon>Culicoidea</taxon>
        <taxon>Culicidae</taxon>
        <taxon>Anophelinae</taxon>
        <taxon>Anopheles</taxon>
    </lineage>
</organism>
<dbReference type="PRINTS" id="PR01273">
    <property type="entry name" value="INVTBRTCOLOR"/>
</dbReference>
<keyword evidence="8" id="KW-0325">Glycoprotein</keyword>
<keyword evidence="7" id="KW-1015">Disulfide bond</keyword>
<comment type="subcellular location">
    <subcellularLocation>
        <location evidence="1">Secreted</location>
    </subcellularLocation>
</comment>
<dbReference type="PROSITE" id="PS00213">
    <property type="entry name" value="LIPOCALIN"/>
    <property type="match status" value="2"/>
</dbReference>
<reference evidence="10 11" key="1">
    <citation type="journal article" date="2017" name="G3 (Bethesda)">
        <title>The Physical Genome Mapping of Anopheles albimanus Corrected Scaffold Misassemblies and Identified Interarm Rearrangements in Genus Anopheles.</title>
        <authorList>
            <person name="Artemov G.N."/>
            <person name="Peery A.N."/>
            <person name="Jiang X."/>
            <person name="Tu Z."/>
            <person name="Stegniy V.N."/>
            <person name="Sharakhova M.V."/>
            <person name="Sharakhov I.V."/>
        </authorList>
    </citation>
    <scope>NUCLEOTIDE SEQUENCE [LARGE SCALE GENOMIC DNA]</scope>
    <source>
        <strain evidence="10 11">ALBI9_A</strain>
    </source>
</reference>
<dbReference type="InterPro" id="IPR000566">
    <property type="entry name" value="Lipocln_cytosolic_FA-bd_dom"/>
</dbReference>
<dbReference type="GO" id="GO:0008289">
    <property type="term" value="F:lipid binding"/>
    <property type="evidence" value="ECO:0007669"/>
    <property type="project" value="UniProtKB-KW"/>
</dbReference>
<dbReference type="GO" id="GO:0000302">
    <property type="term" value="P:response to reactive oxygen species"/>
    <property type="evidence" value="ECO:0007669"/>
    <property type="project" value="TreeGrafter"/>
</dbReference>
<dbReference type="InterPro" id="IPR022272">
    <property type="entry name" value="Lipocalin_CS"/>
</dbReference>
<name>A0A182F9C3_ANOAL</name>